<organism evidence="1 2">
    <name type="scientific">Hypholoma sublateritium (strain FD-334 SS-4)</name>
    <dbReference type="NCBI Taxonomy" id="945553"/>
    <lineage>
        <taxon>Eukaryota</taxon>
        <taxon>Fungi</taxon>
        <taxon>Dikarya</taxon>
        <taxon>Basidiomycota</taxon>
        <taxon>Agaricomycotina</taxon>
        <taxon>Agaricomycetes</taxon>
        <taxon>Agaricomycetidae</taxon>
        <taxon>Agaricales</taxon>
        <taxon>Agaricineae</taxon>
        <taxon>Strophariaceae</taxon>
        <taxon>Hypholoma</taxon>
    </lineage>
</organism>
<evidence type="ECO:0000313" key="1">
    <source>
        <dbReference type="EMBL" id="KJA21826.1"/>
    </source>
</evidence>
<dbReference type="Proteomes" id="UP000054270">
    <property type="component" value="Unassembled WGS sequence"/>
</dbReference>
<proteinExistence type="predicted"/>
<reference evidence="2" key="1">
    <citation type="submission" date="2014-04" db="EMBL/GenBank/DDBJ databases">
        <title>Evolutionary Origins and Diversification of the Mycorrhizal Mutualists.</title>
        <authorList>
            <consortium name="DOE Joint Genome Institute"/>
            <consortium name="Mycorrhizal Genomics Consortium"/>
            <person name="Kohler A."/>
            <person name="Kuo A."/>
            <person name="Nagy L.G."/>
            <person name="Floudas D."/>
            <person name="Copeland A."/>
            <person name="Barry K.W."/>
            <person name="Cichocki N."/>
            <person name="Veneault-Fourrey C."/>
            <person name="LaButti K."/>
            <person name="Lindquist E.A."/>
            <person name="Lipzen A."/>
            <person name="Lundell T."/>
            <person name="Morin E."/>
            <person name="Murat C."/>
            <person name="Riley R."/>
            <person name="Ohm R."/>
            <person name="Sun H."/>
            <person name="Tunlid A."/>
            <person name="Henrissat B."/>
            <person name="Grigoriev I.V."/>
            <person name="Hibbett D.S."/>
            <person name="Martin F."/>
        </authorList>
    </citation>
    <scope>NUCLEOTIDE SEQUENCE [LARGE SCALE GENOMIC DNA]</scope>
    <source>
        <strain evidence="2">FD-334 SS-4</strain>
    </source>
</reference>
<gene>
    <name evidence="1" type="ORF">HYPSUDRAFT_683505</name>
</gene>
<evidence type="ECO:0000313" key="2">
    <source>
        <dbReference type="Proteomes" id="UP000054270"/>
    </source>
</evidence>
<name>A0A0D2NZD0_HYPSF</name>
<dbReference type="EMBL" id="KN817555">
    <property type="protein sequence ID" value="KJA21826.1"/>
    <property type="molecule type" value="Genomic_DNA"/>
</dbReference>
<protein>
    <submittedName>
        <fullName evidence="1">Uncharacterized protein</fullName>
    </submittedName>
</protein>
<keyword evidence="2" id="KW-1185">Reference proteome</keyword>
<sequence>MVIGKARRKWGFFLRSFRLAGAHVGSGRPESTQWPDRLSLVHLRCAVWPAMFTIDEGCRLVTPLLPVGKAHRGVWAVGRRGQRRYGTGVCRRRWGLARAVGRHNSHER</sequence>
<dbReference type="AlphaFoldDB" id="A0A0D2NZD0"/>
<accession>A0A0D2NZD0</accession>